<sequence length="67" mass="7336">MLGQGPERALVLELVEGEDLRRRLRGIEPALDGLTALPGAAADQVTWGPRLGHRRRPPATAFRQKPT</sequence>
<dbReference type="Proteomes" id="UP000621500">
    <property type="component" value="Unassembled WGS sequence"/>
</dbReference>
<gene>
    <name evidence="2" type="ORF">Pma05_40000</name>
</gene>
<dbReference type="RefSeq" id="WP_203858921.1">
    <property type="nucleotide sequence ID" value="NZ_BAAAZQ010000011.1"/>
</dbReference>
<evidence type="ECO:0000313" key="2">
    <source>
        <dbReference type="EMBL" id="GIG97427.1"/>
    </source>
</evidence>
<feature type="region of interest" description="Disordered" evidence="1">
    <location>
        <begin position="47"/>
        <end position="67"/>
    </location>
</feature>
<keyword evidence="3" id="KW-1185">Reference proteome</keyword>
<evidence type="ECO:0000313" key="3">
    <source>
        <dbReference type="Proteomes" id="UP000621500"/>
    </source>
</evidence>
<dbReference type="EMBL" id="BONX01000026">
    <property type="protein sequence ID" value="GIG97427.1"/>
    <property type="molecule type" value="Genomic_DNA"/>
</dbReference>
<protein>
    <submittedName>
        <fullName evidence="2">Uncharacterized protein</fullName>
    </submittedName>
</protein>
<organism evidence="2 3">
    <name type="scientific">Plantactinospora mayteni</name>
    <dbReference type="NCBI Taxonomy" id="566021"/>
    <lineage>
        <taxon>Bacteria</taxon>
        <taxon>Bacillati</taxon>
        <taxon>Actinomycetota</taxon>
        <taxon>Actinomycetes</taxon>
        <taxon>Micromonosporales</taxon>
        <taxon>Micromonosporaceae</taxon>
        <taxon>Plantactinospora</taxon>
    </lineage>
</organism>
<proteinExistence type="predicted"/>
<comment type="caution">
    <text evidence="2">The sequence shown here is derived from an EMBL/GenBank/DDBJ whole genome shotgun (WGS) entry which is preliminary data.</text>
</comment>
<accession>A0ABQ4ERX4</accession>
<reference evidence="2 3" key="1">
    <citation type="submission" date="2021-01" db="EMBL/GenBank/DDBJ databases">
        <title>Whole genome shotgun sequence of Plantactinospora mayteni NBRC 109088.</title>
        <authorList>
            <person name="Komaki H."/>
            <person name="Tamura T."/>
        </authorList>
    </citation>
    <scope>NUCLEOTIDE SEQUENCE [LARGE SCALE GENOMIC DNA]</scope>
    <source>
        <strain evidence="2 3">NBRC 109088</strain>
    </source>
</reference>
<evidence type="ECO:0000256" key="1">
    <source>
        <dbReference type="SAM" id="MobiDB-lite"/>
    </source>
</evidence>
<name>A0ABQ4ERX4_9ACTN</name>